<dbReference type="Proteomes" id="UP000679284">
    <property type="component" value="Chromosome"/>
</dbReference>
<feature type="region of interest" description="Disordered" evidence="1">
    <location>
        <begin position="20"/>
        <end position="45"/>
    </location>
</feature>
<name>A0A8J8SKY7_9RHOB</name>
<evidence type="ECO:0000313" key="3">
    <source>
        <dbReference type="EMBL" id="QUS35908.1"/>
    </source>
</evidence>
<dbReference type="RefSeq" id="WP_211783128.1">
    <property type="nucleotide sequence ID" value="NZ_CP047289.1"/>
</dbReference>
<organism evidence="3 4">
    <name type="scientific">Falsirhodobacter algicola</name>
    <dbReference type="NCBI Taxonomy" id="2692330"/>
    <lineage>
        <taxon>Bacteria</taxon>
        <taxon>Pseudomonadati</taxon>
        <taxon>Pseudomonadota</taxon>
        <taxon>Alphaproteobacteria</taxon>
        <taxon>Rhodobacterales</taxon>
        <taxon>Paracoccaceae</taxon>
        <taxon>Falsirhodobacter</taxon>
    </lineage>
</organism>
<feature type="signal peptide" evidence="2">
    <location>
        <begin position="1"/>
        <end position="19"/>
    </location>
</feature>
<sequence length="59" mass="6224">MLRLLAAVICLGLGGPALADPPSGITGVDRTAPRTSPRTNAARGEDAAEIWLRESEPRR</sequence>
<dbReference type="KEGG" id="fap:GR316_06320"/>
<keyword evidence="2" id="KW-0732">Signal</keyword>
<keyword evidence="4" id="KW-1185">Reference proteome</keyword>
<feature type="chain" id="PRO_5035154500" evidence="2">
    <location>
        <begin position="20"/>
        <end position="59"/>
    </location>
</feature>
<dbReference type="EMBL" id="CP047289">
    <property type="protein sequence ID" value="QUS35908.1"/>
    <property type="molecule type" value="Genomic_DNA"/>
</dbReference>
<proteinExistence type="predicted"/>
<accession>A0A8J8SKY7</accession>
<gene>
    <name evidence="3" type="ORF">GR316_06320</name>
</gene>
<dbReference type="AlphaFoldDB" id="A0A8J8SKY7"/>
<evidence type="ECO:0000313" key="4">
    <source>
        <dbReference type="Proteomes" id="UP000679284"/>
    </source>
</evidence>
<reference evidence="3" key="1">
    <citation type="submission" date="2020-01" db="EMBL/GenBank/DDBJ databases">
        <authorList>
            <person name="Yang Y."/>
            <person name="Kwon Y.M."/>
        </authorList>
    </citation>
    <scope>NUCLEOTIDE SEQUENCE</scope>
    <source>
        <strain evidence="3">PG104</strain>
    </source>
</reference>
<evidence type="ECO:0000256" key="2">
    <source>
        <dbReference type="SAM" id="SignalP"/>
    </source>
</evidence>
<protein>
    <submittedName>
        <fullName evidence="3">Uncharacterized protein</fullName>
    </submittedName>
</protein>
<evidence type="ECO:0000256" key="1">
    <source>
        <dbReference type="SAM" id="MobiDB-lite"/>
    </source>
</evidence>